<sequence>MSTDTAVDMMSDDCRYRPSMRYSLAPYACPHSVSSAPLRPVTKA</sequence>
<proteinExistence type="predicted"/>
<dbReference type="AlphaFoldDB" id="A0A0A9EKA3"/>
<name>A0A0A9EKA3_ARUDO</name>
<evidence type="ECO:0000313" key="1">
    <source>
        <dbReference type="EMBL" id="JAD99443.1"/>
    </source>
</evidence>
<reference evidence="1" key="2">
    <citation type="journal article" date="2015" name="Data Brief">
        <title>Shoot transcriptome of the giant reed, Arundo donax.</title>
        <authorList>
            <person name="Barrero R.A."/>
            <person name="Guerrero F.D."/>
            <person name="Moolhuijzen P."/>
            <person name="Goolsby J.A."/>
            <person name="Tidwell J."/>
            <person name="Bellgard S.E."/>
            <person name="Bellgard M.I."/>
        </authorList>
    </citation>
    <scope>NUCLEOTIDE SEQUENCE</scope>
    <source>
        <tissue evidence="1">Shoot tissue taken approximately 20 cm above the soil surface</tissue>
    </source>
</reference>
<reference evidence="1" key="1">
    <citation type="submission" date="2014-09" db="EMBL/GenBank/DDBJ databases">
        <authorList>
            <person name="Magalhaes I.L.F."/>
            <person name="Oliveira U."/>
            <person name="Santos F.R."/>
            <person name="Vidigal T.H.D.A."/>
            <person name="Brescovit A.D."/>
            <person name="Santos A.J."/>
        </authorList>
    </citation>
    <scope>NUCLEOTIDE SEQUENCE</scope>
    <source>
        <tissue evidence="1">Shoot tissue taken approximately 20 cm above the soil surface</tissue>
    </source>
</reference>
<accession>A0A0A9EKA3</accession>
<protein>
    <submittedName>
        <fullName evidence="1">Uncharacterized protein</fullName>
    </submittedName>
</protein>
<organism evidence="1">
    <name type="scientific">Arundo donax</name>
    <name type="common">Giant reed</name>
    <name type="synonym">Donax arundinaceus</name>
    <dbReference type="NCBI Taxonomy" id="35708"/>
    <lineage>
        <taxon>Eukaryota</taxon>
        <taxon>Viridiplantae</taxon>
        <taxon>Streptophyta</taxon>
        <taxon>Embryophyta</taxon>
        <taxon>Tracheophyta</taxon>
        <taxon>Spermatophyta</taxon>
        <taxon>Magnoliopsida</taxon>
        <taxon>Liliopsida</taxon>
        <taxon>Poales</taxon>
        <taxon>Poaceae</taxon>
        <taxon>PACMAD clade</taxon>
        <taxon>Arundinoideae</taxon>
        <taxon>Arundineae</taxon>
        <taxon>Arundo</taxon>
    </lineage>
</organism>
<dbReference type="EMBL" id="GBRH01198452">
    <property type="protein sequence ID" value="JAD99443.1"/>
    <property type="molecule type" value="Transcribed_RNA"/>
</dbReference>